<sequence>MVIGYPLCLEGVAFRNHGIIGIYQQKEKIIVLHCAFGFGNPEQPAEDKRQPHYILLDVFSKDFKEHTKEHLCYYQESFISALDSELYEENGKLILNTKKYKGFTETIAKLFEVSDKGLVEIGPSPEPVMEIYNDSKTYYFGNSEVYMHSPFVMACRDSSSRNMIWKTKIGLLM</sequence>
<gene>
    <name evidence="1" type="ORF">HMPREF9943_01037</name>
</gene>
<dbReference type="eggNOG" id="ENOG50323F7">
    <property type="taxonomic scope" value="Bacteria"/>
</dbReference>
<accession>M2NER4</accession>
<organism evidence="1 2">
    <name type="scientific">Eggerthia catenaformis OT 569 = DSM 20559</name>
    <dbReference type="NCBI Taxonomy" id="999415"/>
    <lineage>
        <taxon>Bacteria</taxon>
        <taxon>Bacillati</taxon>
        <taxon>Bacillota</taxon>
        <taxon>Erysipelotrichia</taxon>
        <taxon>Erysipelotrichales</taxon>
        <taxon>Coprobacillaceae</taxon>
        <taxon>Eggerthia</taxon>
    </lineage>
</organism>
<proteinExistence type="predicted"/>
<keyword evidence="2" id="KW-1185">Reference proteome</keyword>
<dbReference type="EMBL" id="AGEJ01000016">
    <property type="protein sequence ID" value="EMD16708.1"/>
    <property type="molecule type" value="Genomic_DNA"/>
</dbReference>
<reference evidence="1 2" key="1">
    <citation type="submission" date="2013-02" db="EMBL/GenBank/DDBJ databases">
        <title>The Genome Sequence of Lactobacillus catenaformis F0143.</title>
        <authorList>
            <consortium name="The Broad Institute Genome Sequencing Platform"/>
            <person name="Earl A."/>
            <person name="Ward D."/>
            <person name="Feldgarden M."/>
            <person name="Gevers D."/>
            <person name="Izard J."/>
            <person name="Blanton J.M."/>
            <person name="Mathney J."/>
            <person name="Dewhirst F.E."/>
            <person name="Young S.K."/>
            <person name="Zeng Q."/>
            <person name="Gargeya S."/>
            <person name="Fitzgerald M."/>
            <person name="Haas B."/>
            <person name="Abouelleil A."/>
            <person name="Alvarado L."/>
            <person name="Arachchi H.M."/>
            <person name="Berlin A."/>
            <person name="Chapman S.B."/>
            <person name="Gearin G."/>
            <person name="Goldberg J."/>
            <person name="Griggs A."/>
            <person name="Gujja S."/>
            <person name="Hansen M."/>
            <person name="Heiman D."/>
            <person name="Howarth C."/>
            <person name="Larimer J."/>
            <person name="Lui A."/>
            <person name="MacDonald P.J.P."/>
            <person name="McCowen C."/>
            <person name="Montmayeur A."/>
            <person name="Murphy C."/>
            <person name="Neiman D."/>
            <person name="Pearson M."/>
            <person name="Priest M."/>
            <person name="Roberts A."/>
            <person name="Saif S."/>
            <person name="Shea T."/>
            <person name="Sisk P."/>
            <person name="Stolte C."/>
            <person name="Sykes S."/>
            <person name="Wortman J."/>
            <person name="Nusbaum C."/>
            <person name="Birren B."/>
        </authorList>
    </citation>
    <scope>NUCLEOTIDE SEQUENCE [LARGE SCALE GENOMIC DNA]</scope>
    <source>
        <strain evidence="1 2">OT 569</strain>
    </source>
</reference>
<evidence type="ECO:0000313" key="1">
    <source>
        <dbReference type="EMBL" id="EMD16708.1"/>
    </source>
</evidence>
<dbReference type="RefSeq" id="WP_004802777.1">
    <property type="nucleotide sequence ID" value="NZ_KB446648.1"/>
</dbReference>
<name>M2NER4_9FIRM</name>
<dbReference type="AlphaFoldDB" id="M2NER4"/>
<dbReference type="OrthoDB" id="2079456at2"/>
<comment type="caution">
    <text evidence="1">The sequence shown here is derived from an EMBL/GenBank/DDBJ whole genome shotgun (WGS) entry which is preliminary data.</text>
</comment>
<dbReference type="Proteomes" id="UP000011758">
    <property type="component" value="Unassembled WGS sequence"/>
</dbReference>
<protein>
    <submittedName>
        <fullName evidence="1">Uncharacterized protein</fullName>
    </submittedName>
</protein>
<evidence type="ECO:0000313" key="2">
    <source>
        <dbReference type="Proteomes" id="UP000011758"/>
    </source>
</evidence>
<dbReference type="BioCyc" id="ECAT999415-HMP:GTTI-1063-MONOMER"/>